<feature type="domain" description="HTH tetR-type" evidence="3">
    <location>
        <begin position="7"/>
        <end position="67"/>
    </location>
</feature>
<dbReference type="InterPro" id="IPR009057">
    <property type="entry name" value="Homeodomain-like_sf"/>
</dbReference>
<reference evidence="4 5" key="1">
    <citation type="journal article" date="2005" name="Int. J. Syst. Evol. Microbiol.">
        <title>Nitrincola lacisaponensis gen. nov., sp. nov., a novel alkaliphilic bacterium isolated from an alkaline, saline lake.</title>
        <authorList>
            <person name="Dimitriu P.A."/>
            <person name="Shukla S.K."/>
            <person name="Conradt J."/>
            <person name="Marquez M.C."/>
            <person name="Ventosa A."/>
            <person name="Maglia A."/>
            <person name="Peyton B.M."/>
            <person name="Pinkart H.C."/>
            <person name="Mormile M.R."/>
        </authorList>
    </citation>
    <scope>NUCLEOTIDE SEQUENCE [LARGE SCALE GENOMIC DNA]</scope>
    <source>
        <strain evidence="4 5">4CA</strain>
    </source>
</reference>
<evidence type="ECO:0000259" key="3">
    <source>
        <dbReference type="PROSITE" id="PS50977"/>
    </source>
</evidence>
<dbReference type="GO" id="GO:0003677">
    <property type="term" value="F:DNA binding"/>
    <property type="evidence" value="ECO:0007669"/>
    <property type="project" value="UniProtKB-UniRule"/>
</dbReference>
<dbReference type="Gene3D" id="1.10.357.10">
    <property type="entry name" value="Tetracycline Repressor, domain 2"/>
    <property type="match status" value="1"/>
</dbReference>
<evidence type="ECO:0000256" key="2">
    <source>
        <dbReference type="PROSITE-ProRule" id="PRU00335"/>
    </source>
</evidence>
<dbReference type="STRING" id="267850.ADINL_2005"/>
<dbReference type="AlphaFoldDB" id="A0A063Y471"/>
<dbReference type="OrthoDB" id="4541465at2"/>
<dbReference type="EMBL" id="JMSZ01000030">
    <property type="protein sequence ID" value="KDE39551.1"/>
    <property type="molecule type" value="Genomic_DNA"/>
</dbReference>
<dbReference type="InterPro" id="IPR001647">
    <property type="entry name" value="HTH_TetR"/>
</dbReference>
<keyword evidence="1 2" id="KW-0238">DNA-binding</keyword>
<gene>
    <name evidence="4" type="ORF">ADINL_2005</name>
</gene>
<evidence type="ECO:0000313" key="5">
    <source>
        <dbReference type="Proteomes" id="UP000027318"/>
    </source>
</evidence>
<dbReference type="Pfam" id="PF00440">
    <property type="entry name" value="TetR_N"/>
    <property type="match status" value="1"/>
</dbReference>
<sequence length="207" mass="24267">MPETGWRGSPEVWIDIAYDMLISRGVESVRIQPLAKQLGLSRTSFYWFFKDREALLDALVQRWKDKNTGNLIQQTEAYAESVSEAVLNVFDCWLDPDLFDDAFEFAMRHWALQSEQVATEIDQADQRRLHALRSLFERFGYTGQEADIRARTLYLTQIGYVSMRTRESLDVRMTRIENYVRVFTGHGPSDSELKRFYHRHGFTDPIN</sequence>
<dbReference type="SUPFAM" id="SSF46689">
    <property type="entry name" value="Homeodomain-like"/>
    <property type="match status" value="1"/>
</dbReference>
<feature type="DNA-binding region" description="H-T-H motif" evidence="2">
    <location>
        <begin position="30"/>
        <end position="49"/>
    </location>
</feature>
<proteinExistence type="predicted"/>
<evidence type="ECO:0000313" key="4">
    <source>
        <dbReference type="EMBL" id="KDE39551.1"/>
    </source>
</evidence>
<comment type="caution">
    <text evidence="4">The sequence shown here is derived from an EMBL/GenBank/DDBJ whole genome shotgun (WGS) entry which is preliminary data.</text>
</comment>
<name>A0A063Y471_9GAMM</name>
<keyword evidence="5" id="KW-1185">Reference proteome</keyword>
<organism evidence="4 5">
    <name type="scientific">Nitrincola lacisaponensis</name>
    <dbReference type="NCBI Taxonomy" id="267850"/>
    <lineage>
        <taxon>Bacteria</taxon>
        <taxon>Pseudomonadati</taxon>
        <taxon>Pseudomonadota</taxon>
        <taxon>Gammaproteobacteria</taxon>
        <taxon>Oceanospirillales</taxon>
        <taxon>Oceanospirillaceae</taxon>
        <taxon>Nitrincola</taxon>
    </lineage>
</organism>
<dbReference type="PATRIC" id="fig|267850.7.peg.1974"/>
<protein>
    <submittedName>
        <fullName evidence="4">Transcriptional regulator, TetR family</fullName>
    </submittedName>
</protein>
<evidence type="ECO:0000256" key="1">
    <source>
        <dbReference type="ARBA" id="ARBA00023125"/>
    </source>
</evidence>
<accession>A0A063Y471</accession>
<dbReference type="Proteomes" id="UP000027318">
    <property type="component" value="Unassembled WGS sequence"/>
</dbReference>
<dbReference type="PROSITE" id="PS50977">
    <property type="entry name" value="HTH_TETR_2"/>
    <property type="match status" value="1"/>
</dbReference>